<dbReference type="AlphaFoldDB" id="A0A0G4LYS2"/>
<gene>
    <name evidence="3" type="ORF">BN1708_004351</name>
    <name evidence="4" type="ORF">BN1723_016246</name>
</gene>
<organism evidence="3 5">
    <name type="scientific">Verticillium longisporum</name>
    <name type="common">Verticillium dahliae var. longisporum</name>
    <dbReference type="NCBI Taxonomy" id="100787"/>
    <lineage>
        <taxon>Eukaryota</taxon>
        <taxon>Fungi</taxon>
        <taxon>Dikarya</taxon>
        <taxon>Ascomycota</taxon>
        <taxon>Pezizomycotina</taxon>
        <taxon>Sordariomycetes</taxon>
        <taxon>Hypocreomycetidae</taxon>
        <taxon>Glomerellales</taxon>
        <taxon>Plectosphaerellaceae</taxon>
        <taxon>Verticillium</taxon>
    </lineage>
</organism>
<evidence type="ECO:0000313" key="3">
    <source>
        <dbReference type="EMBL" id="CRK27129.1"/>
    </source>
</evidence>
<keyword evidence="2" id="KW-0812">Transmembrane</keyword>
<protein>
    <submittedName>
        <fullName evidence="3">Uncharacterized protein</fullName>
    </submittedName>
</protein>
<dbReference type="EMBL" id="CVQI01033507">
    <property type="protein sequence ID" value="CRK43711.1"/>
    <property type="molecule type" value="Genomic_DNA"/>
</dbReference>
<dbReference type="EMBL" id="CVQH01020307">
    <property type="protein sequence ID" value="CRK27129.1"/>
    <property type="molecule type" value="Genomic_DNA"/>
</dbReference>
<evidence type="ECO:0000313" key="5">
    <source>
        <dbReference type="Proteomes" id="UP000044602"/>
    </source>
</evidence>
<sequence length="134" mass="15586">MDSEKQDRPNAEHGAPTREVEDAATLATRLERQMTVRQCLRFWPKAILFSLIVSLAIIMEDTNLMSNFYPFPMFQKTLWRSGRQGWESSDQRSVANHHQQLWPGELIHFLHSNIIGYYETIHRLDPSLASSLMV</sequence>
<feature type="region of interest" description="Disordered" evidence="1">
    <location>
        <begin position="1"/>
        <end position="20"/>
    </location>
</feature>
<evidence type="ECO:0000256" key="2">
    <source>
        <dbReference type="SAM" id="Phobius"/>
    </source>
</evidence>
<keyword evidence="5" id="KW-1185">Reference proteome</keyword>
<accession>A0A0G4LYS2</accession>
<keyword evidence="2" id="KW-0472">Membrane</keyword>
<dbReference type="Proteomes" id="UP000045706">
    <property type="component" value="Unassembled WGS sequence"/>
</dbReference>
<evidence type="ECO:0000256" key="1">
    <source>
        <dbReference type="SAM" id="MobiDB-lite"/>
    </source>
</evidence>
<evidence type="ECO:0000313" key="6">
    <source>
        <dbReference type="Proteomes" id="UP000045706"/>
    </source>
</evidence>
<evidence type="ECO:0000313" key="4">
    <source>
        <dbReference type="EMBL" id="CRK43711.1"/>
    </source>
</evidence>
<keyword evidence="2" id="KW-1133">Transmembrane helix</keyword>
<name>A0A0G4LYS2_VERLO</name>
<dbReference type="Proteomes" id="UP000044602">
    <property type="component" value="Unassembled WGS sequence"/>
</dbReference>
<proteinExistence type="predicted"/>
<reference evidence="5 6" key="1">
    <citation type="submission" date="2015-05" db="EMBL/GenBank/DDBJ databases">
        <authorList>
            <person name="Fogelqvist Johan"/>
        </authorList>
    </citation>
    <scope>NUCLEOTIDE SEQUENCE [LARGE SCALE GENOMIC DNA]</scope>
    <source>
        <strain evidence="3">VL1</strain>
        <strain evidence="4">VL2</strain>
    </source>
</reference>
<feature type="transmembrane region" description="Helical" evidence="2">
    <location>
        <begin position="42"/>
        <end position="59"/>
    </location>
</feature>